<feature type="compositionally biased region" description="Basic and acidic residues" evidence="1">
    <location>
        <begin position="197"/>
        <end position="240"/>
    </location>
</feature>
<feature type="compositionally biased region" description="Acidic residues" evidence="1">
    <location>
        <begin position="346"/>
        <end position="358"/>
    </location>
</feature>
<feature type="compositionally biased region" description="Basic and acidic residues" evidence="1">
    <location>
        <begin position="378"/>
        <end position="409"/>
    </location>
</feature>
<organism evidence="3">
    <name type="scientific">Pundamilia nyererei</name>
    <dbReference type="NCBI Taxonomy" id="303518"/>
    <lineage>
        <taxon>Eukaryota</taxon>
        <taxon>Metazoa</taxon>
        <taxon>Chordata</taxon>
        <taxon>Craniata</taxon>
        <taxon>Vertebrata</taxon>
        <taxon>Euteleostomi</taxon>
        <taxon>Actinopterygii</taxon>
        <taxon>Neopterygii</taxon>
        <taxon>Teleostei</taxon>
        <taxon>Neoteleostei</taxon>
        <taxon>Acanthomorphata</taxon>
        <taxon>Ovalentaria</taxon>
        <taxon>Cichlomorphae</taxon>
        <taxon>Cichliformes</taxon>
        <taxon>Cichlidae</taxon>
        <taxon>African cichlids</taxon>
        <taxon>Pseudocrenilabrinae</taxon>
        <taxon>Haplochromini</taxon>
        <taxon>Pundamilia</taxon>
    </lineage>
</organism>
<feature type="compositionally biased region" description="Basic and acidic residues" evidence="1">
    <location>
        <begin position="827"/>
        <end position="837"/>
    </location>
</feature>
<dbReference type="AlphaFoldDB" id="A0A3B4FDR8"/>
<dbReference type="GeneTree" id="ENSGT00530000064485"/>
<feature type="domain" description="DUF4590" evidence="2">
    <location>
        <begin position="92"/>
        <end position="204"/>
    </location>
</feature>
<reference evidence="3" key="1">
    <citation type="submission" date="2023-09" db="UniProtKB">
        <authorList>
            <consortium name="Ensembl"/>
        </authorList>
    </citation>
    <scope>IDENTIFICATION</scope>
</reference>
<proteinExistence type="predicted"/>
<sequence length="918" mass="100423">MDKEPRRRLTAVEASHGISPYCLPVINNFVTPVPPATKRKERGLKGTASSTVRGRRLRPTTASSGDAPLLRSSVHQSRVCVNMVYFGKTVRLSSDLTDMRDDVKVFQQHCGGENLCVYKGKLHEGETFQFISRRHRGFPFSLTFFLNGLQVERLSSCCEFKHRKGSRLGGKHGHFGFTGVEGASPCYKCIIAMGLDKKPTPPPKRIKEDTRREESVNSPKDEGEMETERTGEDAGSHLEGETSEPQNMETPVKEERALDEEKGRGGTKTGEDEEEEAVKSLSEEDKVADDEKVEEKTENDENSECVENKLEESEVGDKSEGDNDNESKPAKHDEEDDKEKDISEAPVEEGEEISETTEEAEKSADVGANEAISTEAESNNHEDDGESQLKDKNDLKAKEEGDEESKADGPADDESADIKEVAVESEEGAKKHDADEVDQAPGADEVERDAEGDSVGKNDESTPSNSQPETAGTEMKAEPKLGDRKDGEEAEQDQNGNKSDCDNENKEPDLVKKESSAEENVDEVAAVSSGNQEQSPVAVDLDVLASKLDEESKDTKSDICPQTDENAVGGDLSAANGENGVDAEEASKASEEGASVLLKPQNNEADYTEETVAAGRESPEALAAEDSTDLVSNWVNKHQSSKFFETFVEPLEDMREEITDTPASSSNKEETKSTELPGSDSPLKMVRVSEDEVKAYRDAEDELQVEEKAEVKDLILKPQTEQSEEKSEALQKMRSEEHKGSMGSLQECNGQESAEKGINEENAFSKTEVESTSGSLHSATEKPASVSKSQPDEKTIDNNFNVTEPQTEEGNKSTSPLGTEDVNETWGKADEQSREVTETTDFTTSKSDDGSPEDSRNEEIEGKASDRSVSRDRKDLQLIDDIKHTLSKDRLSAFSVDDTLFAHSSYPLLTAASAESGH</sequence>
<name>A0A3B4FDR8_9CICH</name>
<feature type="compositionally biased region" description="Basic and acidic residues" evidence="1">
    <location>
        <begin position="705"/>
        <end position="715"/>
    </location>
</feature>
<feature type="compositionally biased region" description="Basic and acidic residues" evidence="1">
    <location>
        <begin position="449"/>
        <end position="460"/>
    </location>
</feature>
<evidence type="ECO:0000259" key="2">
    <source>
        <dbReference type="Pfam" id="PF15257"/>
    </source>
</evidence>
<feature type="compositionally biased region" description="Basic and acidic residues" evidence="1">
    <location>
        <begin position="723"/>
        <end position="740"/>
    </location>
</feature>
<dbReference type="PANTHER" id="PTHR23034">
    <property type="entry name" value="GLUTAMATE-RICH PROTEIN 3"/>
    <property type="match status" value="1"/>
</dbReference>
<feature type="region of interest" description="Disordered" evidence="1">
    <location>
        <begin position="697"/>
        <end position="877"/>
    </location>
</feature>
<feature type="compositionally biased region" description="Basic and acidic residues" evidence="1">
    <location>
        <begin position="416"/>
        <end position="434"/>
    </location>
</feature>
<feature type="region of interest" description="Disordered" evidence="1">
    <location>
        <begin position="35"/>
        <end position="68"/>
    </location>
</feature>
<feature type="compositionally biased region" description="Basic and acidic residues" evidence="1">
    <location>
        <begin position="475"/>
        <end position="487"/>
    </location>
</feature>
<feature type="compositionally biased region" description="Basic and acidic residues" evidence="1">
    <location>
        <begin position="499"/>
        <end position="516"/>
    </location>
</feature>
<feature type="compositionally biased region" description="Basic and acidic residues" evidence="1">
    <location>
        <begin position="277"/>
        <end position="296"/>
    </location>
</feature>
<feature type="compositionally biased region" description="Basic and acidic residues" evidence="1">
    <location>
        <begin position="547"/>
        <end position="557"/>
    </location>
</feature>
<feature type="compositionally biased region" description="Basic and acidic residues" evidence="1">
    <location>
        <begin position="251"/>
        <end position="264"/>
    </location>
</feature>
<feature type="region of interest" description="Disordered" evidence="1">
    <location>
        <begin position="654"/>
        <end position="685"/>
    </location>
</feature>
<dbReference type="PANTHER" id="PTHR23034:SF2">
    <property type="entry name" value="GLUTAMATE-RICH PROTEIN 3"/>
    <property type="match status" value="1"/>
</dbReference>
<feature type="compositionally biased region" description="Polar residues" evidence="1">
    <location>
        <begin position="762"/>
        <end position="778"/>
    </location>
</feature>
<dbReference type="Ensembl" id="ENSPNYT00000008953.1">
    <property type="protein sequence ID" value="ENSPNYP00000008745.1"/>
    <property type="gene ID" value="ENSPNYG00000006558.1"/>
</dbReference>
<feature type="compositionally biased region" description="Polar residues" evidence="1">
    <location>
        <begin position="461"/>
        <end position="470"/>
    </location>
</feature>
<feature type="compositionally biased region" description="Basic and acidic residues" evidence="1">
    <location>
        <begin position="846"/>
        <end position="877"/>
    </location>
</feature>
<feature type="compositionally biased region" description="Basic and acidic residues" evidence="1">
    <location>
        <begin position="306"/>
        <end position="343"/>
    </location>
</feature>
<dbReference type="InterPro" id="IPR027962">
    <property type="entry name" value="ERICH3"/>
</dbReference>
<dbReference type="InterPro" id="IPR048257">
    <property type="entry name" value="DUF4590"/>
</dbReference>
<accession>A0A3B4FDR8</accession>
<evidence type="ECO:0000256" key="1">
    <source>
        <dbReference type="SAM" id="MobiDB-lite"/>
    </source>
</evidence>
<feature type="compositionally biased region" description="Polar residues" evidence="1">
    <location>
        <begin position="743"/>
        <end position="752"/>
    </location>
</feature>
<dbReference type="Pfam" id="PF15257">
    <property type="entry name" value="DUF4590"/>
    <property type="match status" value="1"/>
</dbReference>
<feature type="region of interest" description="Disordered" evidence="1">
    <location>
        <begin position="197"/>
        <end position="627"/>
    </location>
</feature>
<protein>
    <submittedName>
        <fullName evidence="3">Glutamate rich 3</fullName>
    </submittedName>
</protein>
<evidence type="ECO:0000313" key="3">
    <source>
        <dbReference type="Ensembl" id="ENSPNYP00000008745.1"/>
    </source>
</evidence>